<dbReference type="GO" id="GO:0009421">
    <property type="term" value="C:bacterial-type flagellum filament cap"/>
    <property type="evidence" value="ECO:0007669"/>
    <property type="project" value="InterPro"/>
</dbReference>
<comment type="subcellular location">
    <subcellularLocation>
        <location evidence="1">Bacterial flagellum</location>
    </subcellularLocation>
</comment>
<evidence type="ECO:0000313" key="11">
    <source>
        <dbReference type="Proteomes" id="UP000317429"/>
    </source>
</evidence>
<dbReference type="Proteomes" id="UP000317429">
    <property type="component" value="Chromosome"/>
</dbReference>
<accession>A0A518DJT2</accession>
<feature type="domain" description="Flagellar hook-associated protein 2 C-terminal" evidence="9">
    <location>
        <begin position="794"/>
        <end position="1016"/>
    </location>
</feature>
<dbReference type="InterPro" id="IPR003481">
    <property type="entry name" value="FliD_N"/>
</dbReference>
<evidence type="ECO:0000256" key="6">
    <source>
        <dbReference type="ARBA" id="ARBA00033074"/>
    </source>
</evidence>
<dbReference type="InterPro" id="IPR040026">
    <property type="entry name" value="FliD"/>
</dbReference>
<dbReference type="PANTHER" id="PTHR30288:SF0">
    <property type="entry name" value="FLAGELLAR HOOK-ASSOCIATED PROTEIN 2"/>
    <property type="match status" value="1"/>
</dbReference>
<gene>
    <name evidence="10" type="primary">fliD</name>
    <name evidence="10" type="ORF">Pla175_51620</name>
</gene>
<organism evidence="10 11">
    <name type="scientific">Pirellulimonas nuda</name>
    <dbReference type="NCBI Taxonomy" id="2528009"/>
    <lineage>
        <taxon>Bacteria</taxon>
        <taxon>Pseudomonadati</taxon>
        <taxon>Planctomycetota</taxon>
        <taxon>Planctomycetia</taxon>
        <taxon>Pirellulales</taxon>
        <taxon>Lacipirellulaceae</taxon>
        <taxon>Pirellulimonas</taxon>
    </lineage>
</organism>
<evidence type="ECO:0000256" key="4">
    <source>
        <dbReference type="ARBA" id="ARBA00023054"/>
    </source>
</evidence>
<keyword evidence="4" id="KW-0175">Coiled coil</keyword>
<dbReference type="InterPro" id="IPR010809">
    <property type="entry name" value="FliD_C"/>
</dbReference>
<evidence type="ECO:0000256" key="3">
    <source>
        <dbReference type="ARBA" id="ARBA00011255"/>
    </source>
</evidence>
<keyword evidence="10" id="KW-0282">Flagellum</keyword>
<evidence type="ECO:0000256" key="1">
    <source>
        <dbReference type="ARBA" id="ARBA00004365"/>
    </source>
</evidence>
<comment type="subunit">
    <text evidence="3">Homopentamer.</text>
</comment>
<dbReference type="EMBL" id="CP036291">
    <property type="protein sequence ID" value="QDU91731.1"/>
    <property type="molecule type" value="Genomic_DNA"/>
</dbReference>
<keyword evidence="10" id="KW-0966">Cell projection</keyword>
<keyword evidence="10" id="KW-0969">Cilium</keyword>
<dbReference type="Pfam" id="PF02465">
    <property type="entry name" value="FliD_N"/>
    <property type="match status" value="1"/>
</dbReference>
<dbReference type="PANTHER" id="PTHR30288">
    <property type="entry name" value="FLAGELLAR CAP/ASSEMBLY PROTEIN FLID"/>
    <property type="match status" value="1"/>
</dbReference>
<dbReference type="GO" id="GO:0071973">
    <property type="term" value="P:bacterial-type flagellum-dependent cell motility"/>
    <property type="evidence" value="ECO:0007669"/>
    <property type="project" value="TreeGrafter"/>
</dbReference>
<comment type="similarity">
    <text evidence="2">Belongs to the FliD family.</text>
</comment>
<evidence type="ECO:0000256" key="7">
    <source>
        <dbReference type="ARBA" id="ARBA00033192"/>
    </source>
</evidence>
<sequence>MSQIQSSVGLITGIPIEDTVNQLLSIAGRQRNLLQSRTDQLQSEQVAVDRLASLTLSFQFAINKFKNNTTFASSKASSSNKDALAVTVQAGKTPAPGSYQIKPVQTAAAQQLLSGRFDEQTSSLGDGVLKVRFGGQVDQGVKLDQLNSGAGVPGGSIKITDRSGATAVIDLKRAQTVDDVIEAINAATEISVTASTDGDSFSLTDLSGGSGSLSVQEVAGGKTAAGLGLAGLSVASNTAVGTDVLGLSTASRLKDLNDGNGVSLTGAGVDDLSIQLSDGADPVLIDLADATTLGQVVNAINAAAPGRLSAAVSADGARLELQDLSGGAGAFTVASAGGGTAAEDLGVAGDGAGATLSGRRLIGGLRGTLVSSLNGGRGVSLGAIEITDRAGAATTQIDLSGAETLSDIVNLINASGAQVTASINSARNGVQIVDASGGSGALVVADVGAGATAQELGIAVNDTVASINSGSLNRQVASRGTLLTSLNGGKGVPAANFRVTNSAGVSKVVDLKKTSDPATTLGDVIDRVNALGIDVEARINDSGDGIVLTDLAGGSGTLSVAESGGKAAAGLRLLGSSTAVDGSGRQVIDGTTNFEFDLSDLSQTTGDTSLSSLRNGAGIALGLFRVTASNGSSFVVNLSEAGNEAQTVGDVINKINSAADAAGVSVTAALNAGSNGITLSDSSPGGDPLKVEDLGSGASATQLGIAKSSTSLSGAGVRTVDSGALFTAADAKQGALGALASKINKLDAGFSASVLFDGVGYRLSVQSAKTGAGPGLLLDSGEEALGFEQVTKGRDALIEFGGGGVLIASKTNSFTGVVDGLSLTVNATSDAPARVDVSRNNDPISAAVKDFVDSFNALRTNLDSVTDFDSESNTTGILFGKGEPLRVESELGRLLSGRFATGGRFETLQSIGVSLKADGSLELDSAKLESALTESAADVESLLRDPTSGVAVKFTASIDRLAGDDNSLLLTRSRSLTVRIDSGTDRVAEWDERLTRQRDQMLAEFYRLEETIAKLQTNQSTLNGLQIIPPL</sequence>
<keyword evidence="5" id="KW-0975">Bacterial flagellum</keyword>
<protein>
    <recommendedName>
        <fullName evidence="7">Filament cap protein</fullName>
    </recommendedName>
    <alternativeName>
        <fullName evidence="6">Flagellar cap protein</fullName>
    </alternativeName>
</protein>
<dbReference type="GO" id="GO:0007155">
    <property type="term" value="P:cell adhesion"/>
    <property type="evidence" value="ECO:0007669"/>
    <property type="project" value="InterPro"/>
</dbReference>
<dbReference type="RefSeq" id="WP_145291887.1">
    <property type="nucleotide sequence ID" value="NZ_CP036291.1"/>
</dbReference>
<dbReference type="GO" id="GO:0009424">
    <property type="term" value="C:bacterial-type flagellum hook"/>
    <property type="evidence" value="ECO:0007669"/>
    <property type="project" value="InterPro"/>
</dbReference>
<evidence type="ECO:0000256" key="5">
    <source>
        <dbReference type="ARBA" id="ARBA00023143"/>
    </source>
</evidence>
<evidence type="ECO:0000259" key="9">
    <source>
        <dbReference type="Pfam" id="PF07195"/>
    </source>
</evidence>
<evidence type="ECO:0000313" key="10">
    <source>
        <dbReference type="EMBL" id="QDU91731.1"/>
    </source>
</evidence>
<proteinExistence type="inferred from homology"/>
<evidence type="ECO:0000259" key="8">
    <source>
        <dbReference type="Pfam" id="PF02465"/>
    </source>
</evidence>
<dbReference type="KEGG" id="pnd:Pla175_51620"/>
<reference evidence="10 11" key="1">
    <citation type="submission" date="2019-02" db="EMBL/GenBank/DDBJ databases">
        <title>Deep-cultivation of Planctomycetes and their phenomic and genomic characterization uncovers novel biology.</title>
        <authorList>
            <person name="Wiegand S."/>
            <person name="Jogler M."/>
            <person name="Boedeker C."/>
            <person name="Pinto D."/>
            <person name="Vollmers J."/>
            <person name="Rivas-Marin E."/>
            <person name="Kohn T."/>
            <person name="Peeters S.H."/>
            <person name="Heuer A."/>
            <person name="Rast P."/>
            <person name="Oberbeckmann S."/>
            <person name="Bunk B."/>
            <person name="Jeske O."/>
            <person name="Meyerdierks A."/>
            <person name="Storesund J.E."/>
            <person name="Kallscheuer N."/>
            <person name="Luecker S."/>
            <person name="Lage O.M."/>
            <person name="Pohl T."/>
            <person name="Merkel B.J."/>
            <person name="Hornburger P."/>
            <person name="Mueller R.-W."/>
            <person name="Bruemmer F."/>
            <person name="Labrenz M."/>
            <person name="Spormann A.M."/>
            <person name="Op den Camp H."/>
            <person name="Overmann J."/>
            <person name="Amann R."/>
            <person name="Jetten M.S.M."/>
            <person name="Mascher T."/>
            <person name="Medema M.H."/>
            <person name="Devos D.P."/>
            <person name="Kaster A.-K."/>
            <person name="Ovreas L."/>
            <person name="Rohde M."/>
            <person name="Galperin M.Y."/>
            <person name="Jogler C."/>
        </authorList>
    </citation>
    <scope>NUCLEOTIDE SEQUENCE [LARGE SCALE GENOMIC DNA]</scope>
    <source>
        <strain evidence="10 11">Pla175</strain>
    </source>
</reference>
<dbReference type="OrthoDB" id="244268at2"/>
<dbReference type="AlphaFoldDB" id="A0A518DJT2"/>
<evidence type="ECO:0000256" key="2">
    <source>
        <dbReference type="ARBA" id="ARBA00009764"/>
    </source>
</evidence>
<keyword evidence="11" id="KW-1185">Reference proteome</keyword>
<name>A0A518DJT2_9BACT</name>
<dbReference type="Pfam" id="PF07195">
    <property type="entry name" value="FliD_C"/>
    <property type="match status" value="1"/>
</dbReference>
<feature type="domain" description="Flagellar hook-associated protein 2 N-terminal" evidence="8">
    <location>
        <begin position="12"/>
        <end position="110"/>
    </location>
</feature>